<feature type="compositionally biased region" description="Basic and acidic residues" evidence="12">
    <location>
        <begin position="597"/>
        <end position="608"/>
    </location>
</feature>
<proteinExistence type="predicted"/>
<feature type="transmembrane region" description="Helical" evidence="13">
    <location>
        <begin position="280"/>
        <end position="299"/>
    </location>
</feature>
<evidence type="ECO:0000256" key="7">
    <source>
        <dbReference type="ARBA" id="ARBA00022958"/>
    </source>
</evidence>
<dbReference type="Pfam" id="PF21014">
    <property type="entry name" value="Slowpoke_C"/>
    <property type="match status" value="1"/>
</dbReference>
<dbReference type="SUPFAM" id="SSF81324">
    <property type="entry name" value="Voltage-gated potassium channels"/>
    <property type="match status" value="1"/>
</dbReference>
<feature type="compositionally biased region" description="Basic residues" evidence="12">
    <location>
        <begin position="609"/>
        <end position="618"/>
    </location>
</feature>
<dbReference type="Gene3D" id="3.40.50.720">
    <property type="entry name" value="NAD(P)-binding Rossmann-like Domain"/>
    <property type="match status" value="2"/>
</dbReference>
<dbReference type="Pfam" id="PF00520">
    <property type="entry name" value="Ion_trans"/>
    <property type="match status" value="1"/>
</dbReference>
<dbReference type="GO" id="GO:0005267">
    <property type="term" value="F:potassium channel activity"/>
    <property type="evidence" value="ECO:0007669"/>
    <property type="project" value="UniProtKB-KW"/>
</dbReference>
<gene>
    <name evidence="15" type="ORF">PBIL07802_LOCUS9171</name>
</gene>
<dbReference type="InterPro" id="IPR048735">
    <property type="entry name" value="Slowpoke-like_C"/>
</dbReference>
<evidence type="ECO:0000256" key="10">
    <source>
        <dbReference type="ARBA" id="ARBA00023136"/>
    </source>
</evidence>
<evidence type="ECO:0000256" key="13">
    <source>
        <dbReference type="SAM" id="Phobius"/>
    </source>
</evidence>
<protein>
    <recommendedName>
        <fullName evidence="14">RCK N-terminal domain-containing protein</fullName>
    </recommendedName>
</protein>
<keyword evidence="9" id="KW-0406">Ion transport</keyword>
<dbReference type="PROSITE" id="PS51201">
    <property type="entry name" value="RCK_N"/>
    <property type="match status" value="1"/>
</dbReference>
<name>A0A7S3D5B4_9EUKA</name>
<keyword evidence="5" id="KW-0631">Potassium channel</keyword>
<evidence type="ECO:0000313" key="15">
    <source>
        <dbReference type="EMBL" id="CAE0246981.1"/>
    </source>
</evidence>
<keyword evidence="4 13" id="KW-0812">Transmembrane</keyword>
<organism evidence="15">
    <name type="scientific">Palpitomonas bilix</name>
    <dbReference type="NCBI Taxonomy" id="652834"/>
    <lineage>
        <taxon>Eukaryota</taxon>
        <taxon>Eukaryota incertae sedis</taxon>
    </lineage>
</organism>
<feature type="region of interest" description="Disordered" evidence="12">
    <location>
        <begin position="591"/>
        <end position="725"/>
    </location>
</feature>
<keyword evidence="6" id="KW-0851">Voltage-gated channel</keyword>
<dbReference type="PANTHER" id="PTHR10027">
    <property type="entry name" value="CALCIUM-ACTIVATED POTASSIUM CHANNEL ALPHA CHAIN"/>
    <property type="match status" value="1"/>
</dbReference>
<feature type="transmembrane region" description="Helical" evidence="13">
    <location>
        <begin position="85"/>
        <end position="103"/>
    </location>
</feature>
<dbReference type="Gene3D" id="1.10.287.70">
    <property type="match status" value="1"/>
</dbReference>
<dbReference type="InterPro" id="IPR027359">
    <property type="entry name" value="Volt_channel_dom_sf"/>
</dbReference>
<feature type="transmembrane region" description="Helical" evidence="13">
    <location>
        <begin position="143"/>
        <end position="163"/>
    </location>
</feature>
<feature type="compositionally biased region" description="Low complexity" evidence="12">
    <location>
        <begin position="646"/>
        <end position="659"/>
    </location>
</feature>
<feature type="transmembrane region" description="Helical" evidence="13">
    <location>
        <begin position="115"/>
        <end position="136"/>
    </location>
</feature>
<evidence type="ECO:0000256" key="2">
    <source>
        <dbReference type="ARBA" id="ARBA00022448"/>
    </source>
</evidence>
<keyword evidence="8 13" id="KW-1133">Transmembrane helix</keyword>
<feature type="compositionally biased region" description="Basic and acidic residues" evidence="12">
    <location>
        <begin position="625"/>
        <end position="645"/>
    </location>
</feature>
<evidence type="ECO:0000256" key="3">
    <source>
        <dbReference type="ARBA" id="ARBA00022538"/>
    </source>
</evidence>
<feature type="compositionally biased region" description="Basic and acidic residues" evidence="12">
    <location>
        <begin position="697"/>
        <end position="718"/>
    </location>
</feature>
<feature type="compositionally biased region" description="Basic and acidic residues" evidence="12">
    <location>
        <begin position="671"/>
        <end position="687"/>
    </location>
</feature>
<feature type="transmembrane region" description="Helical" evidence="13">
    <location>
        <begin position="215"/>
        <end position="236"/>
    </location>
</feature>
<dbReference type="PRINTS" id="PR01449">
    <property type="entry name" value="BKCHANNELA"/>
</dbReference>
<evidence type="ECO:0000256" key="11">
    <source>
        <dbReference type="ARBA" id="ARBA00023303"/>
    </source>
</evidence>
<evidence type="ECO:0000256" key="8">
    <source>
        <dbReference type="ARBA" id="ARBA00022989"/>
    </source>
</evidence>
<dbReference type="InterPro" id="IPR003929">
    <property type="entry name" value="K_chnl_BK_asu"/>
</dbReference>
<dbReference type="Pfam" id="PF03493">
    <property type="entry name" value="BK_channel_a"/>
    <property type="match status" value="1"/>
</dbReference>
<dbReference type="PRINTS" id="PR00169">
    <property type="entry name" value="KCHANNEL"/>
</dbReference>
<dbReference type="InterPro" id="IPR005821">
    <property type="entry name" value="Ion_trans_dom"/>
</dbReference>
<feature type="transmembrane region" description="Helical" evidence="13">
    <location>
        <begin position="39"/>
        <end position="59"/>
    </location>
</feature>
<evidence type="ECO:0000256" key="12">
    <source>
        <dbReference type="SAM" id="MobiDB-lite"/>
    </source>
</evidence>
<dbReference type="Gene3D" id="1.20.120.350">
    <property type="entry name" value="Voltage-gated potassium channels. Chain C"/>
    <property type="match status" value="1"/>
</dbReference>
<keyword evidence="7" id="KW-0630">Potassium</keyword>
<dbReference type="PANTHER" id="PTHR10027:SF10">
    <property type="entry name" value="SLOWPOKE 2, ISOFORM D"/>
    <property type="match status" value="1"/>
</dbReference>
<evidence type="ECO:0000256" key="5">
    <source>
        <dbReference type="ARBA" id="ARBA00022826"/>
    </source>
</evidence>
<dbReference type="InterPro" id="IPR047871">
    <property type="entry name" value="K_chnl_Slo-like"/>
</dbReference>
<evidence type="ECO:0000256" key="4">
    <source>
        <dbReference type="ARBA" id="ARBA00022692"/>
    </source>
</evidence>
<feature type="region of interest" description="Disordered" evidence="12">
    <location>
        <begin position="1125"/>
        <end position="1148"/>
    </location>
</feature>
<keyword evidence="11" id="KW-0407">Ion channel</keyword>
<keyword evidence="2" id="KW-0813">Transport</keyword>
<dbReference type="AlphaFoldDB" id="A0A7S3D5B4"/>
<evidence type="ECO:0000256" key="6">
    <source>
        <dbReference type="ARBA" id="ARBA00022882"/>
    </source>
</evidence>
<feature type="domain" description="RCK N-terminal" evidence="14">
    <location>
        <begin position="324"/>
        <end position="464"/>
    </location>
</feature>
<dbReference type="Pfam" id="PF22614">
    <property type="entry name" value="Slo-like_RCK"/>
    <property type="match status" value="2"/>
</dbReference>
<accession>A0A7S3D5B4</accession>
<reference evidence="15" key="1">
    <citation type="submission" date="2021-01" db="EMBL/GenBank/DDBJ databases">
        <authorList>
            <person name="Corre E."/>
            <person name="Pelletier E."/>
            <person name="Niang G."/>
            <person name="Scheremetjew M."/>
            <person name="Finn R."/>
            <person name="Kale V."/>
            <person name="Holt S."/>
            <person name="Cochrane G."/>
            <person name="Meng A."/>
            <person name="Brown T."/>
            <person name="Cohen L."/>
        </authorList>
    </citation>
    <scope>NUCLEOTIDE SEQUENCE</scope>
    <source>
        <strain evidence="15">NIES-2562</strain>
    </source>
</reference>
<dbReference type="InterPro" id="IPR003148">
    <property type="entry name" value="RCK_N"/>
</dbReference>
<evidence type="ECO:0000256" key="9">
    <source>
        <dbReference type="ARBA" id="ARBA00023065"/>
    </source>
</evidence>
<keyword evidence="3" id="KW-0633">Potassium transport</keyword>
<comment type="subcellular location">
    <subcellularLocation>
        <location evidence="1">Membrane</location>
        <topology evidence="1">Multi-pass membrane protein</topology>
    </subcellularLocation>
</comment>
<evidence type="ECO:0000259" key="14">
    <source>
        <dbReference type="PROSITE" id="PS51201"/>
    </source>
</evidence>
<sequence length="1243" mass="137262">MSANDSIITVLADCWNSSILRPDLNTSASGVTAQTVENAIYAASFSFAIVLFGYIIFLVRVPRKRLIPFRVSAVAHYNKSAEGKVIEIFQAICSIGSCILFVAEGYEYPPVPDFYLIFELIFTSFFLVQYFLSLYMSENKVRYIFSFMALVDVVTIFPVYYLLGTGLANADSPGFGFLRFSRVVKFLRVLRLLRSMRVSKAAQGSQVETVIVGQFINIGAKVVSLLIITAGLVQFVAEMLNQCWDGNREYGQQFKFHDALYFTVVTLTTVGYGDIAPLTAVGRMLVIIVITVGLVWLPSELGKLSSLMKLKPPYSGSFKVNTEDRHVVVCSDENFNGVLDFLEEFYHPDHGFSTVKVCLMSPGLPTDELKNLLLEHQSDLRLSFIRGDPISTVDLGRARMEKAEACFLLTNKFHKNSDEQDSITVLRALAVKNYAPDMKTFVQIIEPENQKHIIAAGVQPHHIVCVDELKMGIIGLTCACPGFATLIANLISSSGDVPKSVQLDPWQQEYSSGLSQEIYHVDLAVFQGMTYKDALLSIYEKLGIMLFALEVKAKFGNVREVVIKPRMDYTIQKGDIGFVIAEDSEVTFIIDSAAPPEQREKYGMSDDKKKKKKGHKKGSQVLPDSPRKGGKGEDKGKDGEGEEKSSGTTGETIGVEGAVNGEGGSGEVEEVEGRGGTYEEGRRKLEPLNHVASISDTKQDKEGKEKMQEAGSKKEMDSARNGGGEVEIMEVNSVSATGGRIPSLNFSSLRKSGSEIKGKAGTKVASFASPVVTGKDVPSASKALAELQEYEDFFTSAEGGEVPQVFVGADSGHQVENIIETVYEKALRKDGKELLRRTLLVLLRDHYDFDLERITVDFVSLTHSLKMKEMEVIDAAAKEAAERANYSARAPISGRSLRSARTKERLSARGQNVRERDLEAEALRTTCASWSGHIIITCNDVDDMQYLIFPLRAPWLAKMKPIVIVCKELPTAEQWKEINFFDDLYVMRGEPSDIEVLEHAGIQGADLALILTPSKEGMDSTNVDAQVVLTVLSVEQISKVTQKRDGGGLVTIAELYHNYFSKHLGPSKSRRTLKQMAGLSYSYEPAFASGRVISASFLEGLLCQAYYNDNLIKVIRKLIAGVTDNDSEDSPNARGKGGPGKSGHPTLLPLPKQVRVMAEEERTFMELVKFFLSKHGILPIGLYRVNNPRLTGEDVGREEKMSKGFPYVFTAPSPTTTVKKDDKVYALVDDRLPAEIWEQITSD</sequence>
<evidence type="ECO:0000256" key="1">
    <source>
        <dbReference type="ARBA" id="ARBA00004141"/>
    </source>
</evidence>
<keyword evidence="10 13" id="KW-0472">Membrane</keyword>
<dbReference type="GO" id="GO:0034702">
    <property type="term" value="C:monoatomic ion channel complex"/>
    <property type="evidence" value="ECO:0007669"/>
    <property type="project" value="UniProtKB-KW"/>
</dbReference>
<dbReference type="EMBL" id="HBIB01014198">
    <property type="protein sequence ID" value="CAE0246981.1"/>
    <property type="molecule type" value="Transcribed_RNA"/>
</dbReference>